<gene>
    <name evidence="9" type="ORF">HPB48_023085</name>
</gene>
<dbReference type="Gene3D" id="3.30.497.10">
    <property type="entry name" value="Antithrombin, subunit I, domain 2"/>
    <property type="match status" value="1"/>
</dbReference>
<dbReference type="GO" id="GO:0004867">
    <property type="term" value="F:serine-type endopeptidase inhibitor activity"/>
    <property type="evidence" value="ECO:0007669"/>
    <property type="project" value="UniProtKB-KW"/>
</dbReference>
<evidence type="ECO:0000256" key="7">
    <source>
        <dbReference type="RuleBase" id="RU000411"/>
    </source>
</evidence>
<dbReference type="PANTHER" id="PTHR11461:SF211">
    <property type="entry name" value="GH10112P-RELATED"/>
    <property type="match status" value="1"/>
</dbReference>
<feature type="domain" description="Serpin" evidence="8">
    <location>
        <begin position="2"/>
        <end position="256"/>
    </location>
</feature>
<keyword evidence="10" id="KW-1185">Reference proteome</keyword>
<evidence type="ECO:0000313" key="9">
    <source>
        <dbReference type="EMBL" id="KAH9372885.1"/>
    </source>
</evidence>
<protein>
    <recommendedName>
        <fullName evidence="8">Serpin domain-containing protein</fullName>
    </recommendedName>
</protein>
<evidence type="ECO:0000256" key="6">
    <source>
        <dbReference type="ARBA" id="ARBA00023180"/>
    </source>
</evidence>
<evidence type="ECO:0000256" key="2">
    <source>
        <dbReference type="ARBA" id="ARBA00009500"/>
    </source>
</evidence>
<dbReference type="OrthoDB" id="10063692at2759"/>
<comment type="similarity">
    <text evidence="2 7">Belongs to the serpin family.</text>
</comment>
<evidence type="ECO:0000256" key="3">
    <source>
        <dbReference type="ARBA" id="ARBA00022525"/>
    </source>
</evidence>
<evidence type="ECO:0000256" key="4">
    <source>
        <dbReference type="ARBA" id="ARBA00022690"/>
    </source>
</evidence>
<dbReference type="AlphaFoldDB" id="A0A9J6GBT7"/>
<keyword evidence="3" id="KW-0964">Secreted</keyword>
<evidence type="ECO:0000313" key="10">
    <source>
        <dbReference type="Proteomes" id="UP000821853"/>
    </source>
</evidence>
<dbReference type="PANTHER" id="PTHR11461">
    <property type="entry name" value="SERINE PROTEASE INHIBITOR, SERPIN"/>
    <property type="match status" value="1"/>
</dbReference>
<keyword evidence="4" id="KW-0646">Protease inhibitor</keyword>
<dbReference type="InterPro" id="IPR000215">
    <property type="entry name" value="Serpin_fam"/>
</dbReference>
<accession>A0A9J6GBT7</accession>
<keyword evidence="6" id="KW-0325">Glycoprotein</keyword>
<dbReference type="SUPFAM" id="SSF56574">
    <property type="entry name" value="Serpins"/>
    <property type="match status" value="1"/>
</dbReference>
<dbReference type="InterPro" id="IPR023795">
    <property type="entry name" value="Serpin_CS"/>
</dbReference>
<sequence length="262" mass="29291">MQEDMGSSALKMDLWIRALTAFAFREYAVFGLPPIGNREQTLLVSIAVLFVKGRWRYRFETGFGNFRETPSKVKQVRVMRRVGLFRIGDCAGLDATALEIPYQDPSKSMVVFLPRMERLATFEHSLTQATLLRCVANLSEKVVEVTMPVLRLKKHTELMPTVSLLGCQDVFKNRGNLGASSHNKTLFVSRLTHVLVFQAKAKGGALPLGSTPTGSQTSESKEPLQFTVDRPFLFLVMNRNPDAILVMGSVKRVSSKKTKKIP</sequence>
<evidence type="ECO:0000259" key="8">
    <source>
        <dbReference type="SMART" id="SM00093"/>
    </source>
</evidence>
<evidence type="ECO:0000256" key="1">
    <source>
        <dbReference type="ARBA" id="ARBA00004613"/>
    </source>
</evidence>
<name>A0A9J6GBT7_HAELO</name>
<comment type="subcellular location">
    <subcellularLocation>
        <location evidence="1">Secreted</location>
    </subcellularLocation>
</comment>
<dbReference type="EMBL" id="JABSTR010000006">
    <property type="protein sequence ID" value="KAH9372885.1"/>
    <property type="molecule type" value="Genomic_DNA"/>
</dbReference>
<proteinExistence type="inferred from homology"/>
<dbReference type="GO" id="GO:0005615">
    <property type="term" value="C:extracellular space"/>
    <property type="evidence" value="ECO:0007669"/>
    <property type="project" value="InterPro"/>
</dbReference>
<dbReference type="Pfam" id="PF00079">
    <property type="entry name" value="Serpin"/>
    <property type="match status" value="1"/>
</dbReference>
<dbReference type="Proteomes" id="UP000821853">
    <property type="component" value="Chromosome 4"/>
</dbReference>
<dbReference type="VEuPathDB" id="VectorBase:HLOH_058536"/>
<organism evidence="9 10">
    <name type="scientific">Haemaphysalis longicornis</name>
    <name type="common">Bush tick</name>
    <dbReference type="NCBI Taxonomy" id="44386"/>
    <lineage>
        <taxon>Eukaryota</taxon>
        <taxon>Metazoa</taxon>
        <taxon>Ecdysozoa</taxon>
        <taxon>Arthropoda</taxon>
        <taxon>Chelicerata</taxon>
        <taxon>Arachnida</taxon>
        <taxon>Acari</taxon>
        <taxon>Parasitiformes</taxon>
        <taxon>Ixodida</taxon>
        <taxon>Ixodoidea</taxon>
        <taxon>Ixodidae</taxon>
        <taxon>Haemaphysalinae</taxon>
        <taxon>Haemaphysalis</taxon>
    </lineage>
</organism>
<dbReference type="PROSITE" id="PS00284">
    <property type="entry name" value="SERPIN"/>
    <property type="match status" value="1"/>
</dbReference>
<dbReference type="SMART" id="SM00093">
    <property type="entry name" value="SERPIN"/>
    <property type="match status" value="1"/>
</dbReference>
<keyword evidence="5" id="KW-0722">Serine protease inhibitor</keyword>
<comment type="caution">
    <text evidence="9">The sequence shown here is derived from an EMBL/GenBank/DDBJ whole genome shotgun (WGS) entry which is preliminary data.</text>
</comment>
<dbReference type="InterPro" id="IPR036186">
    <property type="entry name" value="Serpin_sf"/>
</dbReference>
<dbReference type="Gene3D" id="2.30.39.10">
    <property type="entry name" value="Alpha-1-antitrypsin, domain 1"/>
    <property type="match status" value="1"/>
</dbReference>
<reference evidence="9 10" key="1">
    <citation type="journal article" date="2020" name="Cell">
        <title>Large-Scale Comparative Analyses of Tick Genomes Elucidate Their Genetic Diversity and Vector Capacities.</title>
        <authorList>
            <consortium name="Tick Genome and Microbiome Consortium (TIGMIC)"/>
            <person name="Jia N."/>
            <person name="Wang J."/>
            <person name="Shi W."/>
            <person name="Du L."/>
            <person name="Sun Y."/>
            <person name="Zhan W."/>
            <person name="Jiang J.F."/>
            <person name="Wang Q."/>
            <person name="Zhang B."/>
            <person name="Ji P."/>
            <person name="Bell-Sakyi L."/>
            <person name="Cui X.M."/>
            <person name="Yuan T.T."/>
            <person name="Jiang B.G."/>
            <person name="Yang W.F."/>
            <person name="Lam T.T."/>
            <person name="Chang Q.C."/>
            <person name="Ding S.J."/>
            <person name="Wang X.J."/>
            <person name="Zhu J.G."/>
            <person name="Ruan X.D."/>
            <person name="Zhao L."/>
            <person name="Wei J.T."/>
            <person name="Ye R.Z."/>
            <person name="Que T.C."/>
            <person name="Du C.H."/>
            <person name="Zhou Y.H."/>
            <person name="Cheng J.X."/>
            <person name="Dai P.F."/>
            <person name="Guo W.B."/>
            <person name="Han X.H."/>
            <person name="Huang E.J."/>
            <person name="Li L.F."/>
            <person name="Wei W."/>
            <person name="Gao Y.C."/>
            <person name="Liu J.Z."/>
            <person name="Shao H.Z."/>
            <person name="Wang X."/>
            <person name="Wang C.C."/>
            <person name="Yang T.C."/>
            <person name="Huo Q.B."/>
            <person name="Li W."/>
            <person name="Chen H.Y."/>
            <person name="Chen S.E."/>
            <person name="Zhou L.G."/>
            <person name="Ni X.B."/>
            <person name="Tian J.H."/>
            <person name="Sheng Y."/>
            <person name="Liu T."/>
            <person name="Pan Y.S."/>
            <person name="Xia L.Y."/>
            <person name="Li J."/>
            <person name="Zhao F."/>
            <person name="Cao W.C."/>
        </authorList>
    </citation>
    <scope>NUCLEOTIDE SEQUENCE [LARGE SCALE GENOMIC DNA]</scope>
    <source>
        <strain evidence="9">HaeL-2018</strain>
    </source>
</reference>
<dbReference type="InterPro" id="IPR042178">
    <property type="entry name" value="Serpin_sf_1"/>
</dbReference>
<dbReference type="InterPro" id="IPR042185">
    <property type="entry name" value="Serpin_sf_2"/>
</dbReference>
<dbReference type="InterPro" id="IPR023796">
    <property type="entry name" value="Serpin_dom"/>
</dbReference>
<evidence type="ECO:0000256" key="5">
    <source>
        <dbReference type="ARBA" id="ARBA00022900"/>
    </source>
</evidence>